<dbReference type="InterPro" id="IPR010982">
    <property type="entry name" value="Lambda_DNA-bd_dom_sf"/>
</dbReference>
<dbReference type="EMBL" id="BAAAZO010000002">
    <property type="protein sequence ID" value="GAA3602411.1"/>
    <property type="molecule type" value="Genomic_DNA"/>
</dbReference>
<dbReference type="Pfam" id="PF19054">
    <property type="entry name" value="DUF5753"/>
    <property type="match status" value="1"/>
</dbReference>
<protein>
    <recommendedName>
        <fullName evidence="1">DUF5753 domain-containing protein</fullName>
    </recommendedName>
</protein>
<evidence type="ECO:0000313" key="2">
    <source>
        <dbReference type="EMBL" id="GAA3602411.1"/>
    </source>
</evidence>
<comment type="caution">
    <text evidence="2">The sequence shown here is derived from an EMBL/GenBank/DDBJ whole genome shotgun (WGS) entry which is preliminary data.</text>
</comment>
<accession>A0ABP6ZAG9</accession>
<keyword evidence="3" id="KW-1185">Reference proteome</keyword>
<dbReference type="SUPFAM" id="SSF47413">
    <property type="entry name" value="lambda repressor-like DNA-binding domains"/>
    <property type="match status" value="1"/>
</dbReference>
<organism evidence="2 3">
    <name type="scientific">Kineosporia mesophila</name>
    <dbReference type="NCBI Taxonomy" id="566012"/>
    <lineage>
        <taxon>Bacteria</taxon>
        <taxon>Bacillati</taxon>
        <taxon>Actinomycetota</taxon>
        <taxon>Actinomycetes</taxon>
        <taxon>Kineosporiales</taxon>
        <taxon>Kineosporiaceae</taxon>
        <taxon>Kineosporia</taxon>
    </lineage>
</organism>
<dbReference type="Proteomes" id="UP001501074">
    <property type="component" value="Unassembled WGS sequence"/>
</dbReference>
<sequence length="269" mass="30395">MSPEGDQRWSIAAELGAELKAARLRANHTYADVKIALLGGKEKIWRIETGKGPYKWDHIQALCTFYGIEPPRTALFVEMARATEQPDGTWVDSNPARFGLYVLLERRSTQLTSIAGDLMNGLLQTAEYHRAMLDAWPLETATAEAEQIKLRQERQETFWNRSDPRLDVIMSQAALEHRVGSQTVMDEQLRRIRSLAERKGVNLKYVPSSSPPHGGMRGNFTLVQTELGTSVYTEHIEGGRLLSEPRIIESYVEAARSAMAASRDIREWQ</sequence>
<evidence type="ECO:0000313" key="3">
    <source>
        <dbReference type="Proteomes" id="UP001501074"/>
    </source>
</evidence>
<gene>
    <name evidence="2" type="ORF">GCM10022223_17740</name>
</gene>
<evidence type="ECO:0000259" key="1">
    <source>
        <dbReference type="Pfam" id="PF19054"/>
    </source>
</evidence>
<reference evidence="3" key="1">
    <citation type="journal article" date="2019" name="Int. J. Syst. Evol. Microbiol.">
        <title>The Global Catalogue of Microorganisms (GCM) 10K type strain sequencing project: providing services to taxonomists for standard genome sequencing and annotation.</title>
        <authorList>
            <consortium name="The Broad Institute Genomics Platform"/>
            <consortium name="The Broad Institute Genome Sequencing Center for Infectious Disease"/>
            <person name="Wu L."/>
            <person name="Ma J."/>
        </authorList>
    </citation>
    <scope>NUCLEOTIDE SEQUENCE [LARGE SCALE GENOMIC DNA]</scope>
    <source>
        <strain evidence="3">JCM 16902</strain>
    </source>
</reference>
<name>A0ABP6ZAG9_9ACTN</name>
<dbReference type="Pfam" id="PF13560">
    <property type="entry name" value="HTH_31"/>
    <property type="match status" value="1"/>
</dbReference>
<feature type="domain" description="DUF5753" evidence="1">
    <location>
        <begin position="100"/>
        <end position="263"/>
    </location>
</feature>
<dbReference type="InterPro" id="IPR043917">
    <property type="entry name" value="DUF5753"/>
</dbReference>
<proteinExistence type="predicted"/>